<protein>
    <submittedName>
        <fullName evidence="2 3">Uncharacterized protein</fullName>
    </submittedName>
</protein>
<organism evidence="1 2">
    <name type="scientific">Parascaris univalens</name>
    <name type="common">Nematode worm</name>
    <dbReference type="NCBI Taxonomy" id="6257"/>
    <lineage>
        <taxon>Eukaryota</taxon>
        <taxon>Metazoa</taxon>
        <taxon>Ecdysozoa</taxon>
        <taxon>Nematoda</taxon>
        <taxon>Chromadorea</taxon>
        <taxon>Rhabditida</taxon>
        <taxon>Spirurina</taxon>
        <taxon>Ascaridomorpha</taxon>
        <taxon>Ascaridoidea</taxon>
        <taxon>Ascarididae</taxon>
        <taxon>Parascaris</taxon>
    </lineage>
</organism>
<evidence type="ECO:0000313" key="2">
    <source>
        <dbReference type="WBParaSite" id="PgR030_g086_t01"/>
    </source>
</evidence>
<sequence length="94" mass="10769">MLRRRELTTEKTKLFVCHNIAELNMVAIPLNKEASSRRAVRIQSKRCQNNTCTHSSGLYKHVLMSVEPVFLYYCAVHRSCCATILSNEINCIIP</sequence>
<dbReference type="WBParaSite" id="PgR030_g086_t02">
    <property type="protein sequence ID" value="PgR030_g086_t02"/>
    <property type="gene ID" value="PgR030_g086"/>
</dbReference>
<dbReference type="Proteomes" id="UP000887569">
    <property type="component" value="Unplaced"/>
</dbReference>
<name>A0A915BAP5_PARUN</name>
<proteinExistence type="predicted"/>
<evidence type="ECO:0000313" key="3">
    <source>
        <dbReference type="WBParaSite" id="PgR030_g086_t02"/>
    </source>
</evidence>
<dbReference type="WBParaSite" id="PgR030_g086_t01">
    <property type="protein sequence ID" value="PgR030_g086_t01"/>
    <property type="gene ID" value="PgR030_g086"/>
</dbReference>
<reference evidence="2 3" key="1">
    <citation type="submission" date="2022-11" db="UniProtKB">
        <authorList>
            <consortium name="WormBaseParasite"/>
        </authorList>
    </citation>
    <scope>IDENTIFICATION</scope>
</reference>
<keyword evidence="1" id="KW-1185">Reference proteome</keyword>
<evidence type="ECO:0000313" key="1">
    <source>
        <dbReference type="Proteomes" id="UP000887569"/>
    </source>
</evidence>
<accession>A0A915BAP5</accession>
<dbReference type="AlphaFoldDB" id="A0A915BAP5"/>